<reference evidence="11" key="1">
    <citation type="journal article" date="2016" name="Genome Announc.">
        <title>Genome sequences of three species of Hanseniaspora isolated from spontaneous wine fermentations.</title>
        <authorList>
            <person name="Sternes P.R."/>
            <person name="Lee D."/>
            <person name="Kutyna D.R."/>
            <person name="Borneman A.R."/>
        </authorList>
    </citation>
    <scope>NUCLEOTIDE SEQUENCE [LARGE SCALE GENOMIC DNA]</scope>
    <source>
        <strain evidence="11">AWRI3579</strain>
    </source>
</reference>
<dbReference type="InterPro" id="IPR001247">
    <property type="entry name" value="ExoRNase_PH_dom1"/>
</dbReference>
<dbReference type="OrthoDB" id="437922at2759"/>
<dbReference type="InterPro" id="IPR020568">
    <property type="entry name" value="Ribosomal_Su5_D2-typ_SF"/>
</dbReference>
<dbReference type="InParanoid" id="A0A1E5R1T3"/>
<dbReference type="Proteomes" id="UP000095728">
    <property type="component" value="Unassembled WGS sequence"/>
</dbReference>
<evidence type="ECO:0000256" key="5">
    <source>
        <dbReference type="ARBA" id="ARBA00022835"/>
    </source>
</evidence>
<keyword evidence="5" id="KW-0271">Exosome</keyword>
<dbReference type="GO" id="GO:0000467">
    <property type="term" value="P:exonucleolytic trimming to generate mature 3'-end of 5.8S rRNA from tricistronic rRNA transcript (SSU-rRNA, 5.8S rRNA, LSU-rRNA)"/>
    <property type="evidence" value="ECO:0007669"/>
    <property type="project" value="UniProtKB-ARBA"/>
</dbReference>
<evidence type="ECO:0000256" key="3">
    <source>
        <dbReference type="ARBA" id="ARBA00006678"/>
    </source>
</evidence>
<dbReference type="GO" id="GO:0071038">
    <property type="term" value="P:TRAMP-dependent tRNA surveillance pathway"/>
    <property type="evidence" value="ECO:0007669"/>
    <property type="project" value="UniProtKB-ARBA"/>
</dbReference>
<proteinExistence type="inferred from homology"/>
<dbReference type="Pfam" id="PF01138">
    <property type="entry name" value="RNase_PH"/>
    <property type="match status" value="1"/>
</dbReference>
<organism evidence="10 11">
    <name type="scientific">Hanseniaspora osmophila</name>
    <dbReference type="NCBI Taxonomy" id="56408"/>
    <lineage>
        <taxon>Eukaryota</taxon>
        <taxon>Fungi</taxon>
        <taxon>Dikarya</taxon>
        <taxon>Ascomycota</taxon>
        <taxon>Saccharomycotina</taxon>
        <taxon>Saccharomycetes</taxon>
        <taxon>Saccharomycodales</taxon>
        <taxon>Saccharomycodaceae</taxon>
        <taxon>Hanseniaspora</taxon>
    </lineage>
</organism>
<name>A0A1E5R1T3_9ASCO</name>
<dbReference type="SUPFAM" id="SSF54211">
    <property type="entry name" value="Ribosomal protein S5 domain 2-like"/>
    <property type="match status" value="1"/>
</dbReference>
<dbReference type="GO" id="GO:0005730">
    <property type="term" value="C:nucleolus"/>
    <property type="evidence" value="ECO:0007669"/>
    <property type="project" value="UniProtKB-SubCell"/>
</dbReference>
<dbReference type="InterPro" id="IPR015847">
    <property type="entry name" value="ExoRNase_PH_dom2"/>
</dbReference>
<evidence type="ECO:0000313" key="11">
    <source>
        <dbReference type="Proteomes" id="UP000095728"/>
    </source>
</evidence>
<dbReference type="PANTHER" id="PTHR11953:SF0">
    <property type="entry name" value="EXOSOME COMPLEX COMPONENT RRP41"/>
    <property type="match status" value="1"/>
</dbReference>
<dbReference type="InterPro" id="IPR050080">
    <property type="entry name" value="RNase_PH"/>
</dbReference>
<dbReference type="GO" id="GO:0071051">
    <property type="term" value="P:poly(A)-dependent snoRNA 3'-end processing"/>
    <property type="evidence" value="ECO:0007669"/>
    <property type="project" value="TreeGrafter"/>
</dbReference>
<dbReference type="GO" id="GO:0003723">
    <property type="term" value="F:RNA binding"/>
    <property type="evidence" value="ECO:0007669"/>
    <property type="project" value="TreeGrafter"/>
</dbReference>
<protein>
    <recommendedName>
        <fullName evidence="7">Ribosomal RNA-processing protein 41</fullName>
    </recommendedName>
</protein>
<comment type="similarity">
    <text evidence="3">Belongs to the RNase PH family.</text>
</comment>
<keyword evidence="4" id="KW-0963">Cytoplasm</keyword>
<evidence type="ECO:0000256" key="2">
    <source>
        <dbReference type="ARBA" id="ARBA00004604"/>
    </source>
</evidence>
<dbReference type="GO" id="GO:0034475">
    <property type="term" value="P:U4 snRNA 3'-end processing"/>
    <property type="evidence" value="ECO:0007669"/>
    <property type="project" value="TreeGrafter"/>
</dbReference>
<evidence type="ECO:0000259" key="9">
    <source>
        <dbReference type="Pfam" id="PF03725"/>
    </source>
</evidence>
<evidence type="ECO:0000259" key="8">
    <source>
        <dbReference type="Pfam" id="PF01138"/>
    </source>
</evidence>
<keyword evidence="11" id="KW-1185">Reference proteome</keyword>
<dbReference type="SUPFAM" id="SSF55666">
    <property type="entry name" value="Ribonuclease PH domain 2-like"/>
    <property type="match status" value="1"/>
</dbReference>
<comment type="caution">
    <text evidence="10">The sequence shown here is derived from an EMBL/GenBank/DDBJ whole genome shotgun (WGS) entry which is preliminary data.</text>
</comment>
<evidence type="ECO:0000256" key="7">
    <source>
        <dbReference type="ARBA" id="ARBA00077929"/>
    </source>
</evidence>
<dbReference type="CDD" id="cd11370">
    <property type="entry name" value="RNase_PH_RRP41"/>
    <property type="match status" value="1"/>
</dbReference>
<dbReference type="GO" id="GO:0071028">
    <property type="term" value="P:nuclear mRNA surveillance"/>
    <property type="evidence" value="ECO:0007669"/>
    <property type="project" value="TreeGrafter"/>
</dbReference>
<accession>A0A1E5R1T3</accession>
<dbReference type="PANTHER" id="PTHR11953">
    <property type="entry name" value="EXOSOME COMPLEX COMPONENT"/>
    <property type="match status" value="1"/>
</dbReference>
<dbReference type="AlphaFoldDB" id="A0A1E5R1T3"/>
<sequence>MSRLEIYSPEGLRLDGRRWNELRRFECTTSTKNSSNNSDGSSYLEMGQNKVIAVVNGPMEPLNKAQVNQEKALLKISINLTKFSKMRRSNSSNKNEKRILEMQTALERTFSETVQLNLYPRTMIEVKLHVLQQDGGMMGCLINSVTLALIDAGIAMYDYISGVSVGLMDQQPLLDLNSLEETSLSSITLGVLGKTEKLSMLLIEDKIPLDRVESVLSIGIAGCHQIRDLMDAHLRRAGAEKLEKLSHQ</sequence>
<dbReference type="EMBL" id="LPNM01000011">
    <property type="protein sequence ID" value="OEJ80856.1"/>
    <property type="molecule type" value="Genomic_DNA"/>
</dbReference>
<evidence type="ECO:0000256" key="6">
    <source>
        <dbReference type="ARBA" id="ARBA00063066"/>
    </source>
</evidence>
<dbReference type="GO" id="GO:0000177">
    <property type="term" value="C:cytoplasmic exosome (RNase complex)"/>
    <property type="evidence" value="ECO:0007669"/>
    <property type="project" value="TreeGrafter"/>
</dbReference>
<comment type="subcellular location">
    <subcellularLocation>
        <location evidence="1">Cytoplasm</location>
    </subcellularLocation>
    <subcellularLocation>
        <location evidence="2">Nucleus</location>
        <location evidence="2">Nucleolus</location>
    </subcellularLocation>
</comment>
<evidence type="ECO:0000256" key="1">
    <source>
        <dbReference type="ARBA" id="ARBA00004496"/>
    </source>
</evidence>
<dbReference type="Gene3D" id="3.30.230.70">
    <property type="entry name" value="GHMP Kinase, N-terminal domain"/>
    <property type="match status" value="1"/>
</dbReference>
<evidence type="ECO:0000256" key="4">
    <source>
        <dbReference type="ARBA" id="ARBA00022490"/>
    </source>
</evidence>
<evidence type="ECO:0000313" key="10">
    <source>
        <dbReference type="EMBL" id="OEJ80856.1"/>
    </source>
</evidence>
<dbReference type="STRING" id="56408.A0A1E5R1T3"/>
<dbReference type="InterPro" id="IPR027408">
    <property type="entry name" value="PNPase/RNase_PH_dom_sf"/>
</dbReference>
<feature type="domain" description="Exoribonuclease phosphorolytic" evidence="8">
    <location>
        <begin position="21"/>
        <end position="154"/>
    </location>
</feature>
<dbReference type="InterPro" id="IPR036345">
    <property type="entry name" value="ExoRNase_PH_dom2_sf"/>
</dbReference>
<dbReference type="FunCoup" id="A0A1E5R1T3">
    <property type="interactions" value="860"/>
</dbReference>
<dbReference type="GO" id="GO:0000176">
    <property type="term" value="C:nuclear exosome (RNase complex)"/>
    <property type="evidence" value="ECO:0007669"/>
    <property type="project" value="UniProtKB-ARBA"/>
</dbReference>
<feature type="domain" description="Exoribonuclease phosphorolytic" evidence="9">
    <location>
        <begin position="158"/>
        <end position="221"/>
    </location>
</feature>
<dbReference type="FunFam" id="3.30.230.70:FF:000004">
    <property type="entry name" value="Exosome complex component Rrp41"/>
    <property type="match status" value="1"/>
</dbReference>
<dbReference type="GO" id="GO:0016075">
    <property type="term" value="P:rRNA catabolic process"/>
    <property type="evidence" value="ECO:0007669"/>
    <property type="project" value="TreeGrafter"/>
</dbReference>
<gene>
    <name evidence="10" type="ORF">AWRI3579_g3862</name>
</gene>
<comment type="subunit">
    <text evidence="6">Component of the RNA exosome complex. Specifically part of the catalytically inactive RNA exosome core complex (Exo-9) which may associate with the catalytic subunits RRP6 and DIS3 in cytoplasmic- and nuclear-specific RNA exosome complex forms. Exo-9 is formed by a hexameric base ring of RNase PH domain-containing subunits and a cap ring consisting of CSL4, RRP4 and RRP40.</text>
</comment>
<dbReference type="Pfam" id="PF03725">
    <property type="entry name" value="RNase_PH_C"/>
    <property type="match status" value="1"/>
</dbReference>